<keyword evidence="1" id="KW-0695">RNA-directed DNA polymerase</keyword>
<proteinExistence type="predicted"/>
<keyword evidence="1" id="KW-0808">Transferase</keyword>
<dbReference type="EMBL" id="BKCJ011025872">
    <property type="protein sequence ID" value="GFC69752.1"/>
    <property type="molecule type" value="Genomic_DNA"/>
</dbReference>
<accession>A0A699QJZ8</accession>
<keyword evidence="1" id="KW-0548">Nucleotidyltransferase</keyword>
<evidence type="ECO:0000313" key="1">
    <source>
        <dbReference type="EMBL" id="GFC69752.1"/>
    </source>
</evidence>
<feature type="non-terminal residue" evidence="1">
    <location>
        <position position="1"/>
    </location>
</feature>
<comment type="caution">
    <text evidence="1">The sequence shown here is derived from an EMBL/GenBank/DDBJ whole genome shotgun (WGS) entry which is preliminary data.</text>
</comment>
<organism evidence="1">
    <name type="scientific">Tanacetum cinerariifolium</name>
    <name type="common">Dalmatian daisy</name>
    <name type="synonym">Chrysanthemum cinerariifolium</name>
    <dbReference type="NCBI Taxonomy" id="118510"/>
    <lineage>
        <taxon>Eukaryota</taxon>
        <taxon>Viridiplantae</taxon>
        <taxon>Streptophyta</taxon>
        <taxon>Embryophyta</taxon>
        <taxon>Tracheophyta</taxon>
        <taxon>Spermatophyta</taxon>
        <taxon>Magnoliopsida</taxon>
        <taxon>eudicotyledons</taxon>
        <taxon>Gunneridae</taxon>
        <taxon>Pentapetalae</taxon>
        <taxon>asterids</taxon>
        <taxon>campanulids</taxon>
        <taxon>Asterales</taxon>
        <taxon>Asteraceae</taxon>
        <taxon>Asteroideae</taxon>
        <taxon>Anthemideae</taxon>
        <taxon>Anthemidinae</taxon>
        <taxon>Tanacetum</taxon>
    </lineage>
</organism>
<dbReference type="AlphaFoldDB" id="A0A699QJZ8"/>
<name>A0A699QJZ8_TANCI</name>
<sequence length="120" mass="13797">TLTPFGESDFFLEEIKDFLNDDSIPTEIENSVYDPEGDILFLEKLLNEDPFQLPPMDLKLAKKSKEKSSVEEPPELELKELSSHLEYAFLEDFNKLPVIIAKNLKVEEKKALINVLKSNK</sequence>
<dbReference type="GO" id="GO:0003964">
    <property type="term" value="F:RNA-directed DNA polymerase activity"/>
    <property type="evidence" value="ECO:0007669"/>
    <property type="project" value="UniProtKB-KW"/>
</dbReference>
<gene>
    <name evidence="1" type="ORF">Tci_841722</name>
</gene>
<reference evidence="1" key="1">
    <citation type="journal article" date="2019" name="Sci. Rep.">
        <title>Draft genome of Tanacetum cinerariifolium, the natural source of mosquito coil.</title>
        <authorList>
            <person name="Yamashiro T."/>
            <person name="Shiraishi A."/>
            <person name="Satake H."/>
            <person name="Nakayama K."/>
        </authorList>
    </citation>
    <scope>NUCLEOTIDE SEQUENCE</scope>
</reference>
<protein>
    <submittedName>
        <fullName evidence="1">Reverse transcriptase domain-containing protein</fullName>
    </submittedName>
</protein>